<organism evidence="3 4">
    <name type="scientific">Blyttiomyces helicus</name>
    <dbReference type="NCBI Taxonomy" id="388810"/>
    <lineage>
        <taxon>Eukaryota</taxon>
        <taxon>Fungi</taxon>
        <taxon>Fungi incertae sedis</taxon>
        <taxon>Chytridiomycota</taxon>
        <taxon>Chytridiomycota incertae sedis</taxon>
        <taxon>Chytridiomycetes</taxon>
        <taxon>Chytridiomycetes incertae sedis</taxon>
        <taxon>Blyttiomyces</taxon>
    </lineage>
</organism>
<keyword evidence="1" id="KW-0175">Coiled coil</keyword>
<feature type="region of interest" description="Disordered" evidence="2">
    <location>
        <begin position="397"/>
        <end position="426"/>
    </location>
</feature>
<evidence type="ECO:0000256" key="1">
    <source>
        <dbReference type="SAM" id="Coils"/>
    </source>
</evidence>
<dbReference type="AlphaFoldDB" id="A0A4P9WGX6"/>
<evidence type="ECO:0000256" key="2">
    <source>
        <dbReference type="SAM" id="MobiDB-lite"/>
    </source>
</evidence>
<keyword evidence="4" id="KW-1185">Reference proteome</keyword>
<dbReference type="EMBL" id="KZ995190">
    <property type="protein sequence ID" value="RKO91185.1"/>
    <property type="molecule type" value="Genomic_DNA"/>
</dbReference>
<name>A0A4P9WGX6_9FUNG</name>
<feature type="compositionally biased region" description="Pro residues" evidence="2">
    <location>
        <begin position="409"/>
        <end position="422"/>
    </location>
</feature>
<evidence type="ECO:0000313" key="3">
    <source>
        <dbReference type="EMBL" id="RKO91185.1"/>
    </source>
</evidence>
<sequence>MGNLGKAPAVNNTELDGDTWMGKALENLQTALEAERARSAQATIDIHFIFSYLNDINTVIDELPRSQWEALSPPNGEAPAKPRHQIAAFQNSIERLIDKAMRAGELERRAEATEARLRARDGYLQSAIMDTARQVQDLEQKVADLEHINAELRGALELAHRDEQELKLEIAELDDENLMLQNELTSEIAGDPASVTDSRDPWAEYVLLRDVGVQVDYPYASTRDSDCSSSSPAINDRLRRAAGTQTRDTSRPEARLLSMSSRLTYANLIIDAQSETILALEGQVDENLTEIDRLLQSCWDLKLQVEHLVVVGTAKEGVICDLLGRVQQLEGERTARRLFRTVMSLTEAAKRDEDGCEREQVPASPTVEFAAQPGFKFDSSLASMSRILVAPVSTVPPAARRPSFRTTLPAPPASPLPSPPPGDAGFLEDELEAASRAFRFAARRSLVPTPVQDIRKSLAVVGIAAESDVAAAGVDALAAVDAISSSGTSAVMAVRMRARSTSNLAAKRPS</sequence>
<reference evidence="4" key="1">
    <citation type="journal article" date="2018" name="Nat. Microbiol.">
        <title>Leveraging single-cell genomics to expand the fungal tree of life.</title>
        <authorList>
            <person name="Ahrendt S.R."/>
            <person name="Quandt C.A."/>
            <person name="Ciobanu D."/>
            <person name="Clum A."/>
            <person name="Salamov A."/>
            <person name="Andreopoulos B."/>
            <person name="Cheng J.F."/>
            <person name="Woyke T."/>
            <person name="Pelin A."/>
            <person name="Henrissat B."/>
            <person name="Reynolds N.K."/>
            <person name="Benny G.L."/>
            <person name="Smith M.E."/>
            <person name="James T.Y."/>
            <person name="Grigoriev I.V."/>
        </authorList>
    </citation>
    <scope>NUCLEOTIDE SEQUENCE [LARGE SCALE GENOMIC DNA]</scope>
</reference>
<proteinExistence type="predicted"/>
<protein>
    <submittedName>
        <fullName evidence="3">Uncharacterized protein</fullName>
    </submittedName>
</protein>
<dbReference type="Proteomes" id="UP000269721">
    <property type="component" value="Unassembled WGS sequence"/>
</dbReference>
<gene>
    <name evidence="3" type="ORF">BDK51DRAFT_45354</name>
</gene>
<dbReference type="OrthoDB" id="2163020at2759"/>
<accession>A0A4P9WGX6</accession>
<evidence type="ECO:0000313" key="4">
    <source>
        <dbReference type="Proteomes" id="UP000269721"/>
    </source>
</evidence>
<feature type="coiled-coil region" evidence="1">
    <location>
        <begin position="128"/>
        <end position="183"/>
    </location>
</feature>